<dbReference type="EMBL" id="JALLPB020000527">
    <property type="protein sequence ID" value="KAL3808245.1"/>
    <property type="molecule type" value="Genomic_DNA"/>
</dbReference>
<dbReference type="AlphaFoldDB" id="A0ABD3RL11"/>
<evidence type="ECO:0000256" key="1">
    <source>
        <dbReference type="SAM" id="MobiDB-lite"/>
    </source>
</evidence>
<protein>
    <submittedName>
        <fullName evidence="2">Uncharacterized protein</fullName>
    </submittedName>
</protein>
<evidence type="ECO:0000313" key="3">
    <source>
        <dbReference type="Proteomes" id="UP001530377"/>
    </source>
</evidence>
<sequence length="148" mass="16414">MTEDEWRIAQREIDWNVESYFGYTPLDCHRCHGDSNAIGNILQRYAPTPIARGGMHKKGIYATTNELSPASPKGRGAVQRKTTQTAADNVGKNVQKRAVVRRSSAAVNSHGSSSSLQKGEEKSIRQKKRSPFSLSSRKERGDVRNGRS</sequence>
<accession>A0ABD3RL11</accession>
<name>A0ABD3RL11_9STRA</name>
<reference evidence="2 3" key="1">
    <citation type="submission" date="2024-10" db="EMBL/GenBank/DDBJ databases">
        <title>Updated reference genomes for cyclostephanoid diatoms.</title>
        <authorList>
            <person name="Roberts W.R."/>
            <person name="Alverson A.J."/>
        </authorList>
    </citation>
    <scope>NUCLEOTIDE SEQUENCE [LARGE SCALE GENOMIC DNA]</scope>
    <source>
        <strain evidence="2 3">AJA228-03</strain>
    </source>
</reference>
<feature type="compositionally biased region" description="Basic and acidic residues" evidence="1">
    <location>
        <begin position="136"/>
        <end position="148"/>
    </location>
</feature>
<feature type="region of interest" description="Disordered" evidence="1">
    <location>
        <begin position="65"/>
        <end position="148"/>
    </location>
</feature>
<dbReference type="Proteomes" id="UP001530377">
    <property type="component" value="Unassembled WGS sequence"/>
</dbReference>
<keyword evidence="3" id="KW-1185">Reference proteome</keyword>
<evidence type="ECO:0000313" key="2">
    <source>
        <dbReference type="EMBL" id="KAL3808245.1"/>
    </source>
</evidence>
<feature type="compositionally biased region" description="Low complexity" evidence="1">
    <location>
        <begin position="103"/>
        <end position="115"/>
    </location>
</feature>
<comment type="caution">
    <text evidence="2">The sequence shown here is derived from an EMBL/GenBank/DDBJ whole genome shotgun (WGS) entry which is preliminary data.</text>
</comment>
<organism evidence="2 3">
    <name type="scientific">Cyclostephanos tholiformis</name>
    <dbReference type="NCBI Taxonomy" id="382380"/>
    <lineage>
        <taxon>Eukaryota</taxon>
        <taxon>Sar</taxon>
        <taxon>Stramenopiles</taxon>
        <taxon>Ochrophyta</taxon>
        <taxon>Bacillariophyta</taxon>
        <taxon>Coscinodiscophyceae</taxon>
        <taxon>Thalassiosirophycidae</taxon>
        <taxon>Stephanodiscales</taxon>
        <taxon>Stephanodiscaceae</taxon>
        <taxon>Cyclostephanos</taxon>
    </lineage>
</organism>
<gene>
    <name evidence="2" type="ORF">ACHAXA_006521</name>
</gene>
<proteinExistence type="predicted"/>